<dbReference type="OrthoDB" id="3557800at2759"/>
<dbReference type="EMBL" id="MU004234">
    <property type="protein sequence ID" value="KAF2669943.1"/>
    <property type="molecule type" value="Genomic_DNA"/>
</dbReference>
<organism evidence="2 3">
    <name type="scientific">Microthyrium microscopicum</name>
    <dbReference type="NCBI Taxonomy" id="703497"/>
    <lineage>
        <taxon>Eukaryota</taxon>
        <taxon>Fungi</taxon>
        <taxon>Dikarya</taxon>
        <taxon>Ascomycota</taxon>
        <taxon>Pezizomycotina</taxon>
        <taxon>Dothideomycetes</taxon>
        <taxon>Dothideomycetes incertae sedis</taxon>
        <taxon>Microthyriales</taxon>
        <taxon>Microthyriaceae</taxon>
        <taxon>Microthyrium</taxon>
    </lineage>
</organism>
<reference evidence="2" key="1">
    <citation type="journal article" date="2020" name="Stud. Mycol.">
        <title>101 Dothideomycetes genomes: a test case for predicting lifestyles and emergence of pathogens.</title>
        <authorList>
            <person name="Haridas S."/>
            <person name="Albert R."/>
            <person name="Binder M."/>
            <person name="Bloem J."/>
            <person name="Labutti K."/>
            <person name="Salamov A."/>
            <person name="Andreopoulos B."/>
            <person name="Baker S."/>
            <person name="Barry K."/>
            <person name="Bills G."/>
            <person name="Bluhm B."/>
            <person name="Cannon C."/>
            <person name="Castanera R."/>
            <person name="Culley D."/>
            <person name="Daum C."/>
            <person name="Ezra D."/>
            <person name="Gonzalez J."/>
            <person name="Henrissat B."/>
            <person name="Kuo A."/>
            <person name="Liang C."/>
            <person name="Lipzen A."/>
            <person name="Lutzoni F."/>
            <person name="Magnuson J."/>
            <person name="Mondo S."/>
            <person name="Nolan M."/>
            <person name="Ohm R."/>
            <person name="Pangilinan J."/>
            <person name="Park H.-J."/>
            <person name="Ramirez L."/>
            <person name="Alfaro M."/>
            <person name="Sun H."/>
            <person name="Tritt A."/>
            <person name="Yoshinaga Y."/>
            <person name="Zwiers L.-H."/>
            <person name="Turgeon B."/>
            <person name="Goodwin S."/>
            <person name="Spatafora J."/>
            <person name="Crous P."/>
            <person name="Grigoriev I."/>
        </authorList>
    </citation>
    <scope>NUCLEOTIDE SEQUENCE</scope>
    <source>
        <strain evidence="2">CBS 115976</strain>
    </source>
</reference>
<sequence length="383" mass="41493">MDSPNVRPATPQALLHRAPAKPDPADTPITKPNKYIILLLATTGVTGKVQIATAVSKALVCPLFQGDSLHESSSKAAAVGASRSADGGKSQYQRMWITKMTRTGLLFPDSSRPAFADAGHDSSSGFTSRRGSASSNSSMASSAADAIGRADALNVGNQYMTSGGVLSKNQYVNRSVFTVSEEERLRRENPALMVLTHPDLENWHKDAIRESVGEHGIGIIFVPLYKTETTRDEDEQEEEEMPVLRPMDPSLISGFTSFDALRATVGIKDDGVNLKYGHGKQGNLKEEMMLYVDLDGNVDETVEEIVMAAIHTPRPYKSKTSLSTLQVHKEALAKPSVLDLLVITRIWLEWCYYHKADSTEDAKMEETLIPGLGTLAGNASGGS</sequence>
<feature type="region of interest" description="Disordered" evidence="1">
    <location>
        <begin position="118"/>
        <end position="138"/>
    </location>
</feature>
<keyword evidence="3" id="KW-1185">Reference proteome</keyword>
<accession>A0A6A6UET2</accession>
<dbReference type="Proteomes" id="UP000799302">
    <property type="component" value="Unassembled WGS sequence"/>
</dbReference>
<evidence type="ECO:0000313" key="2">
    <source>
        <dbReference type="EMBL" id="KAF2669943.1"/>
    </source>
</evidence>
<protein>
    <submittedName>
        <fullName evidence="2">Uncharacterized protein</fullName>
    </submittedName>
</protein>
<feature type="compositionally biased region" description="Polar residues" evidence="1">
    <location>
        <begin position="121"/>
        <end position="131"/>
    </location>
</feature>
<feature type="region of interest" description="Disordered" evidence="1">
    <location>
        <begin position="1"/>
        <end position="27"/>
    </location>
</feature>
<evidence type="ECO:0000256" key="1">
    <source>
        <dbReference type="SAM" id="MobiDB-lite"/>
    </source>
</evidence>
<gene>
    <name evidence="2" type="ORF">BT63DRAFT_478171</name>
</gene>
<evidence type="ECO:0000313" key="3">
    <source>
        <dbReference type="Proteomes" id="UP000799302"/>
    </source>
</evidence>
<name>A0A6A6UET2_9PEZI</name>
<dbReference type="AlphaFoldDB" id="A0A6A6UET2"/>
<proteinExistence type="predicted"/>